<reference evidence="2" key="2">
    <citation type="submission" date="2020-08" db="EMBL/GenBank/DDBJ databases">
        <authorList>
            <person name="Lai Q."/>
        </authorList>
    </citation>
    <scope>NUCLEOTIDE SEQUENCE</scope>
    <source>
        <strain evidence="2">S27-2</strain>
    </source>
</reference>
<dbReference type="InterPro" id="IPR007712">
    <property type="entry name" value="RelE/ParE_toxin"/>
</dbReference>
<dbReference type="RefSeq" id="WP_186507654.1">
    <property type="nucleotide sequence ID" value="NZ_JACNEP010000013.1"/>
</dbReference>
<comment type="caution">
    <text evidence="2">The sequence shown here is derived from an EMBL/GenBank/DDBJ whole genome shotgun (WGS) entry which is preliminary data.</text>
</comment>
<dbReference type="EMBL" id="JACNEP010000013">
    <property type="protein sequence ID" value="MBC3767146.1"/>
    <property type="molecule type" value="Genomic_DNA"/>
</dbReference>
<dbReference type="SUPFAM" id="SSF143011">
    <property type="entry name" value="RelE-like"/>
    <property type="match status" value="1"/>
</dbReference>
<evidence type="ECO:0000313" key="3">
    <source>
        <dbReference type="Proteomes" id="UP000601768"/>
    </source>
</evidence>
<dbReference type="AlphaFoldDB" id="A0A8J6IUW2"/>
<evidence type="ECO:0000313" key="2">
    <source>
        <dbReference type="EMBL" id="MBC3767146.1"/>
    </source>
</evidence>
<keyword evidence="1" id="KW-1277">Toxin-antitoxin system</keyword>
<accession>A0A8J6IUW2</accession>
<reference evidence="2" key="1">
    <citation type="journal article" date="2018" name="Int. J. Syst. Evol. Microbiol.">
        <title>Neptunicella marina gen. nov., sp. nov., isolated from surface seawater.</title>
        <authorList>
            <person name="Liu X."/>
            <person name="Lai Q."/>
            <person name="Du Y."/>
            <person name="Zhang X."/>
            <person name="Liu Z."/>
            <person name="Sun F."/>
            <person name="Shao Z."/>
        </authorList>
    </citation>
    <scope>NUCLEOTIDE SEQUENCE</scope>
    <source>
        <strain evidence="2">S27-2</strain>
    </source>
</reference>
<evidence type="ECO:0000256" key="1">
    <source>
        <dbReference type="ARBA" id="ARBA00022649"/>
    </source>
</evidence>
<name>A0A8J6IUW2_9ALTE</name>
<sequence>MNVKYSPESIGDLQRVVEFLENKNPFAARRIAIDLQEGVQKLKQFSQIGLPVLKASDPERIRDLYVGQYTVRYLITDEIIYILRIWHGKENDKNV</sequence>
<dbReference type="InterPro" id="IPR035093">
    <property type="entry name" value="RelE/ParE_toxin_dom_sf"/>
</dbReference>
<protein>
    <submittedName>
        <fullName evidence="2">Type II toxin-antitoxin system RelE/ParE family toxin</fullName>
    </submittedName>
</protein>
<gene>
    <name evidence="2" type="ORF">H8B19_14770</name>
</gene>
<dbReference type="Proteomes" id="UP000601768">
    <property type="component" value="Unassembled WGS sequence"/>
</dbReference>
<dbReference type="Pfam" id="PF05016">
    <property type="entry name" value="ParE_toxin"/>
    <property type="match status" value="1"/>
</dbReference>
<proteinExistence type="predicted"/>
<dbReference type="Gene3D" id="3.30.2310.20">
    <property type="entry name" value="RelE-like"/>
    <property type="match status" value="1"/>
</dbReference>
<keyword evidence="3" id="KW-1185">Reference proteome</keyword>
<organism evidence="2 3">
    <name type="scientific">Neptunicella marina</name>
    <dbReference type="NCBI Taxonomy" id="2125989"/>
    <lineage>
        <taxon>Bacteria</taxon>
        <taxon>Pseudomonadati</taxon>
        <taxon>Pseudomonadota</taxon>
        <taxon>Gammaproteobacteria</taxon>
        <taxon>Alteromonadales</taxon>
        <taxon>Alteromonadaceae</taxon>
        <taxon>Neptunicella</taxon>
    </lineage>
</organism>